<sequence length="878" mass="99278">MECANNLPNRRIFGRHLAKIISLQQDVCDDDTAQSVWNEADDDDTTQSVWNEADDDDTTQSVWNEAEITFSQFKKKCESEVSQMQRHIIPGTDLSVYDVLTMNEYRVACLLRNPLVEFDQQELEELFPSYRKILMYHIHEGRNRFSLQKQAICSYESLSVHFRSMPDEIKMKITFYLSVPDIMNLKRACLQPGIVRMIKETIEDKSNERIQSLILLSKNVDDHRSGILLSKATIRAETSPASLSQVIRVAAFLPTVYCRKQLGIVKLFRNNGIFIVSNDDKLRLQKGNDSWDLIEIHLDQNSLAQKETLTVISMNNKSDGGRGKHDLEWIFHNTSLKIQTERSLQKAATTQPAVDSTNFEVFKHILSHKFIIQYSLVLPQEIGSLLTVASNRGQEILVQLALDYGANVDFISSKGRTALHWATRNGALPPVKILLKNGADVNKKDGKGWTPLHFAANQGHLEIVRTLLLNGAEINPTGSDDRTPLHWAAGNGLVAVVNLLLDEGANVNAEDEDGYTPLHFATKQEHLDVMELLVLNGADVNSKAKDRGYTPLHLLAYHWICPQNAVVQLLIERGAAVDTKDNNGNTPLQVAVANTNVLWTSVVQLLIDGGADVSSKDRLFRTPLQNAGSFEMMKVLLENGADPNESDSSQLRALLEEIDYEGPSRIQVWLDHGACVERKFDGKSVLAWAYLCGRSSTKAFEYVLERCFINPFSLIGTEIHETLFHPTFDLHHYAGMDGANHRSVVCSQPYIRHLVKIMSLNLYEFIDIDIESIWHWRGETFSDFKEKCEAEVNKMKGQLIAGAYLSVFDVLAKSENEISCLLRNQSVELDLSNYMRLLFIHRIMSDVTVDELISQHKNIFKTCLHFWTAVSFQGLLLH</sequence>
<feature type="repeat" description="ANK" evidence="3">
    <location>
        <begin position="447"/>
        <end position="479"/>
    </location>
</feature>
<evidence type="ECO:0000256" key="2">
    <source>
        <dbReference type="ARBA" id="ARBA00023043"/>
    </source>
</evidence>
<dbReference type="PROSITE" id="PS50181">
    <property type="entry name" value="FBOX"/>
    <property type="match status" value="1"/>
</dbReference>
<keyword evidence="2 3" id="KW-0040">ANK repeat</keyword>
<dbReference type="InterPro" id="IPR001810">
    <property type="entry name" value="F-box_dom"/>
</dbReference>
<evidence type="ECO:0000256" key="1">
    <source>
        <dbReference type="ARBA" id="ARBA00022737"/>
    </source>
</evidence>
<gene>
    <name evidence="5" type="ORF">BEMITA_LOCUS13856</name>
</gene>
<dbReference type="InterPro" id="IPR036770">
    <property type="entry name" value="Ankyrin_rpt-contain_sf"/>
</dbReference>
<proteinExistence type="predicted"/>
<feature type="repeat" description="ANK" evidence="3">
    <location>
        <begin position="513"/>
        <end position="545"/>
    </location>
</feature>
<evidence type="ECO:0000313" key="5">
    <source>
        <dbReference type="EMBL" id="CAH0395703.1"/>
    </source>
</evidence>
<dbReference type="EMBL" id="OU963870">
    <property type="protein sequence ID" value="CAH0395703.1"/>
    <property type="molecule type" value="Genomic_DNA"/>
</dbReference>
<evidence type="ECO:0000313" key="6">
    <source>
        <dbReference type="Proteomes" id="UP001152759"/>
    </source>
</evidence>
<organism evidence="5 6">
    <name type="scientific">Bemisia tabaci</name>
    <name type="common">Sweetpotato whitefly</name>
    <name type="synonym">Aleurodes tabaci</name>
    <dbReference type="NCBI Taxonomy" id="7038"/>
    <lineage>
        <taxon>Eukaryota</taxon>
        <taxon>Metazoa</taxon>
        <taxon>Ecdysozoa</taxon>
        <taxon>Arthropoda</taxon>
        <taxon>Hexapoda</taxon>
        <taxon>Insecta</taxon>
        <taxon>Pterygota</taxon>
        <taxon>Neoptera</taxon>
        <taxon>Paraneoptera</taxon>
        <taxon>Hemiptera</taxon>
        <taxon>Sternorrhyncha</taxon>
        <taxon>Aleyrodoidea</taxon>
        <taxon>Aleyrodidae</taxon>
        <taxon>Aleyrodinae</taxon>
        <taxon>Bemisia</taxon>
    </lineage>
</organism>
<feature type="domain" description="F-box" evidence="4">
    <location>
        <begin position="159"/>
        <end position="213"/>
    </location>
</feature>
<dbReference type="PRINTS" id="PR01415">
    <property type="entry name" value="ANKYRIN"/>
</dbReference>
<dbReference type="PROSITE" id="PS50088">
    <property type="entry name" value="ANK_REPEAT"/>
    <property type="match status" value="6"/>
</dbReference>
<dbReference type="PANTHER" id="PTHR24173:SF74">
    <property type="entry name" value="ANKYRIN REPEAT DOMAIN-CONTAINING PROTEIN 16"/>
    <property type="match status" value="1"/>
</dbReference>
<dbReference type="PANTHER" id="PTHR24173">
    <property type="entry name" value="ANKYRIN REPEAT CONTAINING"/>
    <property type="match status" value="1"/>
</dbReference>
<dbReference type="Proteomes" id="UP001152759">
    <property type="component" value="Chromosome 9"/>
</dbReference>
<dbReference type="PROSITE" id="PS50297">
    <property type="entry name" value="ANK_REP_REGION"/>
    <property type="match status" value="6"/>
</dbReference>
<dbReference type="Pfam" id="PF12796">
    <property type="entry name" value="Ank_2"/>
    <property type="match status" value="3"/>
</dbReference>
<dbReference type="InterPro" id="IPR002110">
    <property type="entry name" value="Ankyrin_rpt"/>
</dbReference>
<keyword evidence="1" id="KW-0677">Repeat</keyword>
<name>A0A9P0F7V2_BEMTA</name>
<feature type="repeat" description="ANK" evidence="3">
    <location>
        <begin position="583"/>
        <end position="618"/>
    </location>
</feature>
<evidence type="ECO:0000256" key="3">
    <source>
        <dbReference type="PROSITE-ProRule" id="PRU00023"/>
    </source>
</evidence>
<keyword evidence="6" id="KW-1185">Reference proteome</keyword>
<dbReference type="Gene3D" id="1.25.40.20">
    <property type="entry name" value="Ankyrin repeat-containing domain"/>
    <property type="match status" value="1"/>
</dbReference>
<feature type="repeat" description="ANK" evidence="3">
    <location>
        <begin position="414"/>
        <end position="446"/>
    </location>
</feature>
<dbReference type="AlphaFoldDB" id="A0A9P0F7V2"/>
<feature type="repeat" description="ANK" evidence="3">
    <location>
        <begin position="547"/>
        <end position="582"/>
    </location>
</feature>
<evidence type="ECO:0000259" key="4">
    <source>
        <dbReference type="PROSITE" id="PS50181"/>
    </source>
</evidence>
<reference evidence="5" key="1">
    <citation type="submission" date="2021-12" db="EMBL/GenBank/DDBJ databases">
        <authorList>
            <person name="King R."/>
        </authorList>
    </citation>
    <scope>NUCLEOTIDE SEQUENCE</scope>
</reference>
<dbReference type="SUPFAM" id="SSF48403">
    <property type="entry name" value="Ankyrin repeat"/>
    <property type="match status" value="1"/>
</dbReference>
<accession>A0A9P0F7V2</accession>
<dbReference type="SMART" id="SM00248">
    <property type="entry name" value="ANK"/>
    <property type="match status" value="8"/>
</dbReference>
<protein>
    <recommendedName>
        <fullName evidence="4">F-box domain-containing protein</fullName>
    </recommendedName>
</protein>
<feature type="repeat" description="ANK" evidence="3">
    <location>
        <begin position="480"/>
        <end position="512"/>
    </location>
</feature>